<dbReference type="GO" id="GO:0071144">
    <property type="term" value="C:heteromeric SMAD protein complex"/>
    <property type="evidence" value="ECO:0007669"/>
    <property type="project" value="TreeGrafter"/>
</dbReference>
<evidence type="ECO:0000256" key="2">
    <source>
        <dbReference type="ARBA" id="ARBA00023163"/>
    </source>
</evidence>
<dbReference type="WBParaSite" id="HCON_00126760-00001">
    <property type="protein sequence ID" value="HCON_00126760-00001"/>
    <property type="gene ID" value="HCON_00126760"/>
</dbReference>
<keyword evidence="1" id="KW-0805">Transcription regulation</keyword>
<protein>
    <submittedName>
        <fullName evidence="6">MH2 domain-containing protein</fullName>
    </submittedName>
</protein>
<evidence type="ECO:0000259" key="4">
    <source>
        <dbReference type="PROSITE" id="PS51076"/>
    </source>
</evidence>
<dbReference type="SMART" id="SM00524">
    <property type="entry name" value="DWB"/>
    <property type="match status" value="1"/>
</dbReference>
<dbReference type="InterPro" id="IPR001132">
    <property type="entry name" value="SMAD_dom_Dwarfin-type"/>
</dbReference>
<dbReference type="GO" id="GO:0030509">
    <property type="term" value="P:BMP signaling pathway"/>
    <property type="evidence" value="ECO:0007669"/>
    <property type="project" value="TreeGrafter"/>
</dbReference>
<feature type="compositionally biased region" description="Polar residues" evidence="3">
    <location>
        <begin position="86"/>
        <end position="98"/>
    </location>
</feature>
<evidence type="ECO:0000313" key="5">
    <source>
        <dbReference type="Proteomes" id="UP000025227"/>
    </source>
</evidence>
<name>A0A7I4YNR2_HAECO</name>
<feature type="compositionally biased region" description="Polar residues" evidence="3">
    <location>
        <begin position="41"/>
        <end position="51"/>
    </location>
</feature>
<keyword evidence="2" id="KW-0804">Transcription</keyword>
<dbReference type="InterPro" id="IPR017855">
    <property type="entry name" value="SMAD-like_dom_sf"/>
</dbReference>
<dbReference type="Pfam" id="PF03166">
    <property type="entry name" value="MH2"/>
    <property type="match status" value="1"/>
</dbReference>
<dbReference type="InterPro" id="IPR008984">
    <property type="entry name" value="SMAD_FHA_dom_sf"/>
</dbReference>
<dbReference type="InterPro" id="IPR013790">
    <property type="entry name" value="Dwarfin"/>
</dbReference>
<dbReference type="SUPFAM" id="SSF49879">
    <property type="entry name" value="SMAD/FHA domain"/>
    <property type="match status" value="1"/>
</dbReference>
<dbReference type="OMA" id="ENSATMH"/>
<evidence type="ECO:0000313" key="6">
    <source>
        <dbReference type="WBParaSite" id="HCON_00126760-00001"/>
    </source>
</evidence>
<evidence type="ECO:0000256" key="1">
    <source>
        <dbReference type="ARBA" id="ARBA00023015"/>
    </source>
</evidence>
<feature type="region of interest" description="Disordered" evidence="3">
    <location>
        <begin position="171"/>
        <end position="224"/>
    </location>
</feature>
<feature type="domain" description="MH2" evidence="4">
    <location>
        <begin position="271"/>
        <end position="472"/>
    </location>
</feature>
<dbReference type="GO" id="GO:0051239">
    <property type="term" value="P:regulation of multicellular organismal process"/>
    <property type="evidence" value="ECO:0007669"/>
    <property type="project" value="UniProtKB-ARBA"/>
</dbReference>
<dbReference type="GO" id="GO:0000981">
    <property type="term" value="F:DNA-binding transcription factor activity, RNA polymerase II-specific"/>
    <property type="evidence" value="ECO:0007669"/>
    <property type="project" value="TreeGrafter"/>
</dbReference>
<evidence type="ECO:0000256" key="3">
    <source>
        <dbReference type="SAM" id="MobiDB-lite"/>
    </source>
</evidence>
<dbReference type="Proteomes" id="UP000025227">
    <property type="component" value="Unplaced"/>
</dbReference>
<sequence>MQHVKQSTDPDGFLGMGGLMDQIVHDGLMDERHLDEILFSSNAGSSGNWSEQGYPKTSAPARHDNRWIADAPLPPDDDFGQRNLAMDTNFSDQATNRQSYDRENMQEGASNCRFGAGHSNVNPFQDYPSHRFSALPPNQARFSGGMGFSLNSQRPMVVGEAPSQAHTFTQFQSRPSTSTYPPTSNPPTSTVLPSSYPEKGAAQGPEKIPSPLTCSSGEEPDQQMAAVSECSPATPMSADENSATMHVMPVSDTEIERPPRHSEQTSEDLAVVNILHYEFKDRVGQPFKCPTLNLWVDGFCGSGDPTRFSLGSLGNSSRQVGVIPVRGQIGKGMQMQYKDGRTTITCLSESPLFVQAPLHARRLNDDAATVYRLSGVAEGDDVTSRTIDIFDELLFEKLLEEARQQGYRHVYALQSLCICRVSFVKGFGKSYRRMTILETPCWIEIHFMNYLQKLDEVLSTLPTPAHDIHSFS</sequence>
<dbReference type="GO" id="GO:0009653">
    <property type="term" value="P:anatomical structure morphogenesis"/>
    <property type="evidence" value="ECO:0007669"/>
    <property type="project" value="TreeGrafter"/>
</dbReference>
<dbReference type="GO" id="GO:0050793">
    <property type="term" value="P:regulation of developmental process"/>
    <property type="evidence" value="ECO:0007669"/>
    <property type="project" value="UniProtKB-ARBA"/>
</dbReference>
<keyword evidence="5" id="KW-1185">Reference proteome</keyword>
<organism evidence="5 6">
    <name type="scientific">Haemonchus contortus</name>
    <name type="common">Barber pole worm</name>
    <dbReference type="NCBI Taxonomy" id="6289"/>
    <lineage>
        <taxon>Eukaryota</taxon>
        <taxon>Metazoa</taxon>
        <taxon>Ecdysozoa</taxon>
        <taxon>Nematoda</taxon>
        <taxon>Chromadorea</taxon>
        <taxon>Rhabditida</taxon>
        <taxon>Rhabditina</taxon>
        <taxon>Rhabditomorpha</taxon>
        <taxon>Strongyloidea</taxon>
        <taxon>Trichostrongylidae</taxon>
        <taxon>Haemonchus</taxon>
    </lineage>
</organism>
<dbReference type="GO" id="GO:0000978">
    <property type="term" value="F:RNA polymerase II cis-regulatory region sequence-specific DNA binding"/>
    <property type="evidence" value="ECO:0007669"/>
    <property type="project" value="TreeGrafter"/>
</dbReference>
<dbReference type="Gene3D" id="2.60.200.10">
    <property type="match status" value="1"/>
</dbReference>
<dbReference type="GO" id="GO:0060395">
    <property type="term" value="P:SMAD protein signal transduction"/>
    <property type="evidence" value="ECO:0007669"/>
    <property type="project" value="TreeGrafter"/>
</dbReference>
<dbReference type="GO" id="GO:0070411">
    <property type="term" value="F:I-SMAD binding"/>
    <property type="evidence" value="ECO:0007669"/>
    <property type="project" value="TreeGrafter"/>
</dbReference>
<feature type="compositionally biased region" description="Low complexity" evidence="3">
    <location>
        <begin position="173"/>
        <end position="195"/>
    </location>
</feature>
<feature type="region of interest" description="Disordered" evidence="3">
    <location>
        <begin position="41"/>
        <end position="99"/>
    </location>
</feature>
<dbReference type="GO" id="GO:0030154">
    <property type="term" value="P:cell differentiation"/>
    <property type="evidence" value="ECO:0007669"/>
    <property type="project" value="TreeGrafter"/>
</dbReference>
<proteinExistence type="predicted"/>
<dbReference type="OrthoDB" id="5794312at2759"/>
<dbReference type="AlphaFoldDB" id="A0A7I4YNR2"/>
<dbReference type="PANTHER" id="PTHR13703">
    <property type="entry name" value="SMAD"/>
    <property type="match status" value="1"/>
</dbReference>
<accession>A0A7I4YNR2</accession>
<reference evidence="6" key="1">
    <citation type="submission" date="2020-12" db="UniProtKB">
        <authorList>
            <consortium name="WormBaseParasite"/>
        </authorList>
    </citation>
    <scope>IDENTIFICATION</scope>
    <source>
        <strain evidence="6">MHco3</strain>
    </source>
</reference>
<dbReference type="GO" id="GO:0009791">
    <property type="term" value="P:post-embryonic development"/>
    <property type="evidence" value="ECO:0007669"/>
    <property type="project" value="UniProtKB-ARBA"/>
</dbReference>
<dbReference type="PROSITE" id="PS51076">
    <property type="entry name" value="MH2"/>
    <property type="match status" value="1"/>
</dbReference>